<evidence type="ECO:0000313" key="2">
    <source>
        <dbReference type="EMBL" id="MFB9072631.1"/>
    </source>
</evidence>
<dbReference type="Proteomes" id="UP001589575">
    <property type="component" value="Unassembled WGS sequence"/>
</dbReference>
<reference evidence="2 3" key="1">
    <citation type="submission" date="2024-09" db="EMBL/GenBank/DDBJ databases">
        <authorList>
            <person name="Sun Q."/>
            <person name="Mori K."/>
        </authorList>
    </citation>
    <scope>NUCLEOTIDE SEQUENCE [LARGE SCALE GENOMIC DNA]</scope>
    <source>
        <strain evidence="2 3">CCM 7609</strain>
    </source>
</reference>
<dbReference type="InterPro" id="IPR002811">
    <property type="entry name" value="Asp_DH"/>
</dbReference>
<accession>A0ABV5G119</accession>
<dbReference type="Pfam" id="PF01958">
    <property type="entry name" value="Asp_DH_C"/>
    <property type="match status" value="1"/>
</dbReference>
<dbReference type="Gene3D" id="3.30.360.10">
    <property type="entry name" value="Dihydrodipicolinate Reductase, domain 2"/>
    <property type="match status" value="1"/>
</dbReference>
<comment type="caution">
    <text evidence="2">The sequence shown here is derived from an EMBL/GenBank/DDBJ whole genome shotgun (WGS) entry which is preliminary data.</text>
</comment>
<name>A0ABV5G119_9MICC</name>
<evidence type="ECO:0000313" key="3">
    <source>
        <dbReference type="Proteomes" id="UP001589575"/>
    </source>
</evidence>
<organism evidence="2 3">
    <name type="scientific">Citricoccus parietis</name>
    <dbReference type="NCBI Taxonomy" id="592307"/>
    <lineage>
        <taxon>Bacteria</taxon>
        <taxon>Bacillati</taxon>
        <taxon>Actinomycetota</taxon>
        <taxon>Actinomycetes</taxon>
        <taxon>Micrococcales</taxon>
        <taxon>Micrococcaceae</taxon>
        <taxon>Citricoccus</taxon>
    </lineage>
</organism>
<sequence length="135" mass="14056">MDRLHGLRPEDGPLTVFAGGPAEAIERFPANVNVAVGLAWATRGRPGAGVGVGGVVGGDGPEDAELLRRSLERVQVELVADAAAVRSRHEILATGPAGRIELTFESAPSPENPKTSGMTALSVTRTIREVLARRG</sequence>
<dbReference type="SUPFAM" id="SSF55347">
    <property type="entry name" value="Glyceraldehyde-3-phosphate dehydrogenase-like, C-terminal domain"/>
    <property type="match status" value="1"/>
</dbReference>
<gene>
    <name evidence="2" type="ORF">ACFFX0_16065</name>
</gene>
<protein>
    <submittedName>
        <fullName evidence="2">Aspartate dehydrogenase domain-containing protein</fullName>
    </submittedName>
</protein>
<evidence type="ECO:0000259" key="1">
    <source>
        <dbReference type="Pfam" id="PF01958"/>
    </source>
</evidence>
<feature type="domain" description="Aspartate dehydrogenase" evidence="1">
    <location>
        <begin position="69"/>
        <end position="123"/>
    </location>
</feature>
<proteinExistence type="predicted"/>
<dbReference type="EMBL" id="JBHMFI010000001">
    <property type="protein sequence ID" value="MFB9072631.1"/>
    <property type="molecule type" value="Genomic_DNA"/>
</dbReference>
<keyword evidence="3" id="KW-1185">Reference proteome</keyword>